<protein>
    <submittedName>
        <fullName evidence="2">Uncharacterized protein</fullName>
    </submittedName>
</protein>
<organism evidence="2 3">
    <name type="scientific">Pristionchus entomophagus</name>
    <dbReference type="NCBI Taxonomy" id="358040"/>
    <lineage>
        <taxon>Eukaryota</taxon>
        <taxon>Metazoa</taxon>
        <taxon>Ecdysozoa</taxon>
        <taxon>Nematoda</taxon>
        <taxon>Chromadorea</taxon>
        <taxon>Rhabditida</taxon>
        <taxon>Rhabditina</taxon>
        <taxon>Diplogasteromorpha</taxon>
        <taxon>Diplogasteroidea</taxon>
        <taxon>Neodiplogasteridae</taxon>
        <taxon>Pristionchus</taxon>
    </lineage>
</organism>
<name>A0AAV5UKZ8_9BILA</name>
<dbReference type="Proteomes" id="UP001432027">
    <property type="component" value="Unassembled WGS sequence"/>
</dbReference>
<evidence type="ECO:0000256" key="1">
    <source>
        <dbReference type="SAM" id="MobiDB-lite"/>
    </source>
</evidence>
<feature type="compositionally biased region" description="Pro residues" evidence="1">
    <location>
        <begin position="34"/>
        <end position="44"/>
    </location>
</feature>
<gene>
    <name evidence="2" type="ORF">PENTCL1PPCAC_29193</name>
</gene>
<accession>A0AAV5UKZ8</accession>
<dbReference type="AlphaFoldDB" id="A0AAV5UKZ8"/>
<keyword evidence="3" id="KW-1185">Reference proteome</keyword>
<feature type="non-terminal residue" evidence="2">
    <location>
        <position position="102"/>
    </location>
</feature>
<sequence>HQKIPGKEKLGANKQMISHSRRDIDHTTTLSPSCMPPALQPSPPLRENEYPRTNNMVLASKPYRGPCKCFSEERFDIKEIHNLRVALHNGICVGSTLDLPRG</sequence>
<proteinExistence type="predicted"/>
<reference evidence="2" key="1">
    <citation type="submission" date="2023-10" db="EMBL/GenBank/DDBJ databases">
        <title>Genome assembly of Pristionchus species.</title>
        <authorList>
            <person name="Yoshida K."/>
            <person name="Sommer R.J."/>
        </authorList>
    </citation>
    <scope>NUCLEOTIDE SEQUENCE</scope>
    <source>
        <strain evidence="2">RS0144</strain>
    </source>
</reference>
<dbReference type="EMBL" id="BTSX01000006">
    <property type="protein sequence ID" value="GMT07019.1"/>
    <property type="molecule type" value="Genomic_DNA"/>
</dbReference>
<evidence type="ECO:0000313" key="2">
    <source>
        <dbReference type="EMBL" id="GMT07019.1"/>
    </source>
</evidence>
<comment type="caution">
    <text evidence="2">The sequence shown here is derived from an EMBL/GenBank/DDBJ whole genome shotgun (WGS) entry which is preliminary data.</text>
</comment>
<feature type="region of interest" description="Disordered" evidence="1">
    <location>
        <begin position="24"/>
        <end position="50"/>
    </location>
</feature>
<evidence type="ECO:0000313" key="3">
    <source>
        <dbReference type="Proteomes" id="UP001432027"/>
    </source>
</evidence>
<feature type="non-terminal residue" evidence="2">
    <location>
        <position position="1"/>
    </location>
</feature>